<evidence type="ECO:0000313" key="1">
    <source>
        <dbReference type="EMBL" id="CAH1002703.1"/>
    </source>
</evidence>
<proteinExistence type="predicted"/>
<accession>A0ABN8FEC3</accession>
<reference evidence="1" key="1">
    <citation type="submission" date="2021-12" db="EMBL/GenBank/DDBJ databases">
        <authorList>
            <person name="Rodrigo-Torres L."/>
            <person name="Arahal R. D."/>
            <person name="Lucena T."/>
        </authorList>
    </citation>
    <scope>NUCLEOTIDE SEQUENCE</scope>
    <source>
        <strain evidence="1">CECT 8419</strain>
    </source>
</reference>
<dbReference type="EMBL" id="CAKLPZ010000007">
    <property type="protein sequence ID" value="CAH1002703.1"/>
    <property type="molecule type" value="Genomic_DNA"/>
</dbReference>
<dbReference type="Proteomes" id="UP000837803">
    <property type="component" value="Unassembled WGS sequence"/>
</dbReference>
<name>A0ABN8FEC3_9BACT</name>
<gene>
    <name evidence="1" type="ORF">LEM8419_03575</name>
</gene>
<comment type="caution">
    <text evidence="1">The sequence shown here is derived from an EMBL/GenBank/DDBJ whole genome shotgun (WGS) entry which is preliminary data.</text>
</comment>
<organism evidence="1 2">
    <name type="scientific">Neolewinella maritima</name>
    <dbReference type="NCBI Taxonomy" id="1383882"/>
    <lineage>
        <taxon>Bacteria</taxon>
        <taxon>Pseudomonadati</taxon>
        <taxon>Bacteroidota</taxon>
        <taxon>Saprospiria</taxon>
        <taxon>Saprospirales</taxon>
        <taxon>Lewinellaceae</taxon>
        <taxon>Neolewinella</taxon>
    </lineage>
</organism>
<evidence type="ECO:0000313" key="2">
    <source>
        <dbReference type="Proteomes" id="UP000837803"/>
    </source>
</evidence>
<keyword evidence="2" id="KW-1185">Reference proteome</keyword>
<protein>
    <submittedName>
        <fullName evidence="1">Uncharacterized protein</fullName>
    </submittedName>
</protein>
<sequence>MNSYHKALHDAIYPPTFRTKYLYRVPGFKWVYEVVRLPAFIRKASTIPTEGGCDFFLSQCEHNSTWPWRVTASVVKRRKEELADLARHGEWDKHTGLCLEWNKPNEPEQAMALPEPALTLPKIPLGAAGETISIPVHCHGMFEEGTLYVRRCDGELLKVKL</sequence>